<dbReference type="InterPro" id="IPR036866">
    <property type="entry name" value="RibonucZ/Hydroxyglut_hydro"/>
</dbReference>
<dbReference type="GO" id="GO:0004416">
    <property type="term" value="F:hydroxyacylglutathione hydrolase activity"/>
    <property type="evidence" value="ECO:0007669"/>
    <property type="project" value="UniProtKB-EC"/>
</dbReference>
<name>A0A162QZR3_9CLOT</name>
<dbReference type="Gene3D" id="3.60.15.10">
    <property type="entry name" value="Ribonuclease Z/Hydroxyacylglutathione hydrolase-like"/>
    <property type="match status" value="1"/>
</dbReference>
<dbReference type="EC" id="3.1.2.6" evidence="2"/>
<dbReference type="Pfam" id="PF00753">
    <property type="entry name" value="Lactamase_B"/>
    <property type="match status" value="1"/>
</dbReference>
<sequence>MEKITENVYTETKIRGCNPSIVFTKEGAVFIDNAQWISTLLEMIDFAKSKGPIKYLINTEPHIDHIFGNHWFASECPVIGHEKIKDTFFLVPGEMDGYDYSVDVLQRQDEKSLHFMPSREDYIVNMPQITFNDKMSFKLGDHTFNLYHTPGHADSQIAVHVPEERVVFVGDTIFSECQTWLHSANIDDLINSLHFLKTLDVDYIVPGHGPVVTKAYIDVQLAVIYKWIGAVADGISKGWSKDECIKNIKFEELPVDIGQDEMMEYIQTTNVIKCYNYISGK</sequence>
<keyword evidence="2" id="KW-0378">Hydrolase</keyword>
<dbReference type="PANTHER" id="PTHR42951:SF4">
    <property type="entry name" value="ACYL-COENZYME A THIOESTERASE MBLAC2"/>
    <property type="match status" value="1"/>
</dbReference>
<accession>A0A162QZR3</accession>
<comment type="caution">
    <text evidence="2">The sequence shown here is derived from an EMBL/GenBank/DDBJ whole genome shotgun (WGS) entry which is preliminary data.</text>
</comment>
<dbReference type="Proteomes" id="UP000076603">
    <property type="component" value="Unassembled WGS sequence"/>
</dbReference>
<proteinExistence type="predicted"/>
<gene>
    <name evidence="2" type="primary">gloB_5</name>
    <name evidence="2" type="ORF">CLMAG_54220</name>
</gene>
<evidence type="ECO:0000259" key="1">
    <source>
        <dbReference type="SMART" id="SM00849"/>
    </source>
</evidence>
<dbReference type="RefSeq" id="WP_066629657.1">
    <property type="nucleotide sequence ID" value="NZ_FQXL01000057.1"/>
</dbReference>
<dbReference type="OrthoDB" id="9761531at2"/>
<dbReference type="PANTHER" id="PTHR42951">
    <property type="entry name" value="METALLO-BETA-LACTAMASE DOMAIN-CONTAINING"/>
    <property type="match status" value="1"/>
</dbReference>
<dbReference type="EMBL" id="LWAE01000010">
    <property type="protein sequence ID" value="KZL89204.1"/>
    <property type="molecule type" value="Genomic_DNA"/>
</dbReference>
<dbReference type="PATRIC" id="fig|1121326.3.peg.5491"/>
<keyword evidence="3" id="KW-1185">Reference proteome</keyword>
<reference evidence="2 3" key="1">
    <citation type="submission" date="2016-04" db="EMBL/GenBank/DDBJ databases">
        <title>Genome sequence of Clostridium magnum DSM 2767.</title>
        <authorList>
            <person name="Poehlein A."/>
            <person name="Uhlig R."/>
            <person name="Fischer R."/>
            <person name="Bahl H."/>
            <person name="Daniel R."/>
        </authorList>
    </citation>
    <scope>NUCLEOTIDE SEQUENCE [LARGE SCALE GENOMIC DNA]</scope>
    <source>
        <strain evidence="2 3">DSM 2767</strain>
    </source>
</reference>
<dbReference type="CDD" id="cd16282">
    <property type="entry name" value="metallo-hydrolase-like_MBL-fold"/>
    <property type="match status" value="1"/>
</dbReference>
<evidence type="ECO:0000313" key="3">
    <source>
        <dbReference type="Proteomes" id="UP000076603"/>
    </source>
</evidence>
<dbReference type="SUPFAM" id="SSF56281">
    <property type="entry name" value="Metallo-hydrolase/oxidoreductase"/>
    <property type="match status" value="1"/>
</dbReference>
<dbReference type="STRING" id="1121326.CLMAG_54220"/>
<organism evidence="2 3">
    <name type="scientific">Clostridium magnum DSM 2767</name>
    <dbReference type="NCBI Taxonomy" id="1121326"/>
    <lineage>
        <taxon>Bacteria</taxon>
        <taxon>Bacillati</taxon>
        <taxon>Bacillota</taxon>
        <taxon>Clostridia</taxon>
        <taxon>Eubacteriales</taxon>
        <taxon>Clostridiaceae</taxon>
        <taxon>Clostridium</taxon>
    </lineage>
</organism>
<dbReference type="InterPro" id="IPR050855">
    <property type="entry name" value="NDM-1-like"/>
</dbReference>
<dbReference type="AlphaFoldDB" id="A0A162QZR3"/>
<dbReference type="InterPro" id="IPR001279">
    <property type="entry name" value="Metallo-B-lactamas"/>
</dbReference>
<evidence type="ECO:0000313" key="2">
    <source>
        <dbReference type="EMBL" id="KZL89204.1"/>
    </source>
</evidence>
<protein>
    <submittedName>
        <fullName evidence="2">Hydroxyacylglutathione hydrolase</fullName>
        <ecNumber evidence="2">3.1.2.6</ecNumber>
    </submittedName>
</protein>
<dbReference type="SMART" id="SM00849">
    <property type="entry name" value="Lactamase_B"/>
    <property type="match status" value="1"/>
</dbReference>
<feature type="domain" description="Metallo-beta-lactamase" evidence="1">
    <location>
        <begin position="16"/>
        <end position="208"/>
    </location>
</feature>